<reference evidence="2" key="2">
    <citation type="submission" date="2015-01" db="EMBL/GenBank/DDBJ databases">
        <title>Evolutionary Origins and Diversification of the Mycorrhizal Mutualists.</title>
        <authorList>
            <consortium name="DOE Joint Genome Institute"/>
            <consortium name="Mycorrhizal Genomics Consortium"/>
            <person name="Kohler A."/>
            <person name="Kuo A."/>
            <person name="Nagy L.G."/>
            <person name="Floudas D."/>
            <person name="Copeland A."/>
            <person name="Barry K.W."/>
            <person name="Cichocki N."/>
            <person name="Veneault-Fourrey C."/>
            <person name="LaButti K."/>
            <person name="Lindquist E.A."/>
            <person name="Lipzen A."/>
            <person name="Lundell T."/>
            <person name="Morin E."/>
            <person name="Murat C."/>
            <person name="Riley R."/>
            <person name="Ohm R."/>
            <person name="Sun H."/>
            <person name="Tunlid A."/>
            <person name="Henrissat B."/>
            <person name="Grigoriev I.V."/>
            <person name="Hibbett D.S."/>
            <person name="Martin F."/>
        </authorList>
    </citation>
    <scope>NUCLEOTIDE SEQUENCE [LARGE SCALE GENOMIC DNA]</scope>
    <source>
        <strain evidence="2">LaAM-08-1</strain>
    </source>
</reference>
<evidence type="ECO:0000313" key="1">
    <source>
        <dbReference type="EMBL" id="KIK05192.1"/>
    </source>
</evidence>
<accession>A0A0C9Y4W5</accession>
<name>A0A0C9Y4W5_9AGAR</name>
<dbReference type="Proteomes" id="UP000054477">
    <property type="component" value="Unassembled WGS sequence"/>
</dbReference>
<keyword evidence="2" id="KW-1185">Reference proteome</keyword>
<reference evidence="1 2" key="1">
    <citation type="submission" date="2014-04" db="EMBL/GenBank/DDBJ databases">
        <authorList>
            <consortium name="DOE Joint Genome Institute"/>
            <person name="Kuo A."/>
            <person name="Kohler A."/>
            <person name="Nagy L.G."/>
            <person name="Floudas D."/>
            <person name="Copeland A."/>
            <person name="Barry K.W."/>
            <person name="Cichocki N."/>
            <person name="Veneault-Fourrey C."/>
            <person name="LaButti K."/>
            <person name="Lindquist E.A."/>
            <person name="Lipzen A."/>
            <person name="Lundell T."/>
            <person name="Morin E."/>
            <person name="Murat C."/>
            <person name="Sun H."/>
            <person name="Tunlid A."/>
            <person name="Henrissat B."/>
            <person name="Grigoriev I.V."/>
            <person name="Hibbett D.S."/>
            <person name="Martin F."/>
            <person name="Nordberg H.P."/>
            <person name="Cantor M.N."/>
            <person name="Hua S.X."/>
        </authorList>
    </citation>
    <scope>NUCLEOTIDE SEQUENCE [LARGE SCALE GENOMIC DNA]</scope>
    <source>
        <strain evidence="1 2">LaAM-08-1</strain>
    </source>
</reference>
<evidence type="ECO:0000313" key="2">
    <source>
        <dbReference type="Proteomes" id="UP000054477"/>
    </source>
</evidence>
<dbReference type="AlphaFoldDB" id="A0A0C9Y4W5"/>
<sequence length="127" mass="13962">MAQSKSTKAKAPTPTEISDLTQDFIDLCLPSPKGNPMNKLTNLPGLHIQLEVLVLPDKPSTGYNFYIQVIFSIRCRFKVESPDGSQSVINLHMLNQVSATPIKQKIKAEEPDPLTSAHMNTSLCLGQ</sequence>
<organism evidence="1 2">
    <name type="scientific">Laccaria amethystina LaAM-08-1</name>
    <dbReference type="NCBI Taxonomy" id="1095629"/>
    <lineage>
        <taxon>Eukaryota</taxon>
        <taxon>Fungi</taxon>
        <taxon>Dikarya</taxon>
        <taxon>Basidiomycota</taxon>
        <taxon>Agaricomycotina</taxon>
        <taxon>Agaricomycetes</taxon>
        <taxon>Agaricomycetidae</taxon>
        <taxon>Agaricales</taxon>
        <taxon>Agaricineae</taxon>
        <taxon>Hydnangiaceae</taxon>
        <taxon>Laccaria</taxon>
    </lineage>
</organism>
<dbReference type="HOGENOM" id="CLU_1970893_0_0_1"/>
<gene>
    <name evidence="1" type="ORF">K443DRAFT_4030</name>
</gene>
<dbReference type="EMBL" id="KN838562">
    <property type="protein sequence ID" value="KIK05192.1"/>
    <property type="molecule type" value="Genomic_DNA"/>
</dbReference>
<protein>
    <submittedName>
        <fullName evidence="1">Uncharacterized protein</fullName>
    </submittedName>
</protein>
<proteinExistence type="predicted"/>